<gene>
    <name evidence="1" type="ORF">CMV24_23790</name>
</gene>
<sequence length="83" mass="9105">MNTLARLLSATLAVIAIAITSGCASHPELRPYTAEETRQLQLEALQRRGLSLEDYEQQRRVIQRAGNLPVVTEAADADRSTKG</sequence>
<dbReference type="KEGG" id="ppj:RK21_02344"/>
<dbReference type="AlphaFoldDB" id="A0A099N0X0"/>
<name>A0A099N0X0_PSEDL</name>
<accession>A0A099N0X0</accession>
<organism evidence="1 2">
    <name type="scientific">Pseudomonas plecoglossicida</name>
    <dbReference type="NCBI Taxonomy" id="70775"/>
    <lineage>
        <taxon>Bacteria</taxon>
        <taxon>Pseudomonadati</taxon>
        <taxon>Pseudomonadota</taxon>
        <taxon>Gammaproteobacteria</taxon>
        <taxon>Pseudomonadales</taxon>
        <taxon>Pseudomonadaceae</taxon>
        <taxon>Pseudomonas</taxon>
    </lineage>
</organism>
<comment type="caution">
    <text evidence="1">The sequence shown here is derived from an EMBL/GenBank/DDBJ whole genome shotgun (WGS) entry which is preliminary data.</text>
</comment>
<dbReference type="RefSeq" id="WP_013972493.1">
    <property type="nucleotide sequence ID" value="NZ_CP010359.1"/>
</dbReference>
<evidence type="ECO:0000313" key="2">
    <source>
        <dbReference type="Proteomes" id="UP000218102"/>
    </source>
</evidence>
<protein>
    <submittedName>
        <fullName evidence="1">Uncharacterized protein</fullName>
    </submittedName>
</protein>
<evidence type="ECO:0000313" key="1">
    <source>
        <dbReference type="EMBL" id="PBJ92997.1"/>
    </source>
</evidence>
<dbReference type="Proteomes" id="UP000218102">
    <property type="component" value="Unassembled WGS sequence"/>
</dbReference>
<reference evidence="1 2" key="1">
    <citation type="submission" date="2017-09" db="EMBL/GenBank/DDBJ databases">
        <authorList>
            <person name="Ehlers B."/>
            <person name="Leendertz F.H."/>
        </authorList>
    </citation>
    <scope>NUCLEOTIDE SEQUENCE [LARGE SCALE GENOMIC DNA]</scope>
    <source>
        <strain evidence="1 2">DJ-1</strain>
    </source>
</reference>
<dbReference type="EMBL" id="NTME01000035">
    <property type="protein sequence ID" value="PBJ92997.1"/>
    <property type="molecule type" value="Genomic_DNA"/>
</dbReference>
<proteinExistence type="predicted"/>
<dbReference type="PROSITE" id="PS51257">
    <property type="entry name" value="PROKAR_LIPOPROTEIN"/>
    <property type="match status" value="1"/>
</dbReference>